<dbReference type="STRING" id="587636.SAMN05216199_1915"/>
<feature type="compositionally biased region" description="Low complexity" evidence="1">
    <location>
        <begin position="143"/>
        <end position="167"/>
    </location>
</feature>
<organism evidence="2 3">
    <name type="scientific">Pedococcus cremeus</name>
    <dbReference type="NCBI Taxonomy" id="587636"/>
    <lineage>
        <taxon>Bacteria</taxon>
        <taxon>Bacillati</taxon>
        <taxon>Actinomycetota</taxon>
        <taxon>Actinomycetes</taxon>
        <taxon>Micrococcales</taxon>
        <taxon>Intrasporangiaceae</taxon>
        <taxon>Pedococcus</taxon>
    </lineage>
</organism>
<feature type="compositionally biased region" description="Low complexity" evidence="1">
    <location>
        <begin position="178"/>
        <end position="203"/>
    </location>
</feature>
<dbReference type="RefSeq" id="WP_143056167.1">
    <property type="nucleotide sequence ID" value="NZ_FOHB01000003.1"/>
</dbReference>
<gene>
    <name evidence="2" type="ORF">SAMN05216199_1915</name>
</gene>
<dbReference type="EMBL" id="FOHB01000003">
    <property type="protein sequence ID" value="SES08654.1"/>
    <property type="molecule type" value="Genomic_DNA"/>
</dbReference>
<feature type="region of interest" description="Disordered" evidence="1">
    <location>
        <begin position="109"/>
        <end position="203"/>
    </location>
</feature>
<keyword evidence="3" id="KW-1185">Reference proteome</keyword>
<dbReference type="OrthoDB" id="5239615at2"/>
<evidence type="ECO:0000313" key="3">
    <source>
        <dbReference type="Proteomes" id="UP000199019"/>
    </source>
</evidence>
<accession>A0A1H9UHI7</accession>
<feature type="compositionally biased region" description="Low complexity" evidence="1">
    <location>
        <begin position="118"/>
        <end position="134"/>
    </location>
</feature>
<sequence>MRDGRTAPVTYRVHLTRPALLVAALGVLALGVGFLAPLSAEAGDHQGGGVDVGAKPWVCHPVEGAGEASSGWNLIDPSKASSHIDEATGAGKHTRKDGSTDVYAVWTDGTWTCPGSVPPTTTTATTSTTTTTPPTTEPPTTEPPTTSEPPTATTTAPSTETPGTGATVPSTTSSNPLVPGTTEGETPEEGATVAPTTPRTAAGPEVGAVQENAVPQAHTDGADLVGSSGGWTGLQAALVGAGLLMVASGGLMTVRREPVDR</sequence>
<protein>
    <submittedName>
        <fullName evidence="2">Uncharacterized protein</fullName>
    </submittedName>
</protein>
<evidence type="ECO:0000256" key="1">
    <source>
        <dbReference type="SAM" id="MobiDB-lite"/>
    </source>
</evidence>
<reference evidence="3" key="1">
    <citation type="submission" date="2016-10" db="EMBL/GenBank/DDBJ databases">
        <authorList>
            <person name="Varghese N."/>
            <person name="Submissions S."/>
        </authorList>
    </citation>
    <scope>NUCLEOTIDE SEQUENCE [LARGE SCALE GENOMIC DNA]</scope>
    <source>
        <strain evidence="3">CGMCC 1.6963</strain>
    </source>
</reference>
<proteinExistence type="predicted"/>
<name>A0A1H9UHI7_9MICO</name>
<dbReference type="Proteomes" id="UP000199019">
    <property type="component" value="Unassembled WGS sequence"/>
</dbReference>
<evidence type="ECO:0000313" key="2">
    <source>
        <dbReference type="EMBL" id="SES08654.1"/>
    </source>
</evidence>
<dbReference type="AlphaFoldDB" id="A0A1H9UHI7"/>